<dbReference type="CDD" id="cd04301">
    <property type="entry name" value="NAT_SF"/>
    <property type="match status" value="1"/>
</dbReference>
<dbReference type="KEGG" id="lak:106153159"/>
<feature type="domain" description="N-acetyltransferase" evidence="3">
    <location>
        <begin position="77"/>
        <end position="225"/>
    </location>
</feature>
<name>A0A1S3H8M3_LINAN</name>
<dbReference type="Pfam" id="PF00583">
    <property type="entry name" value="Acetyltransf_1"/>
    <property type="match status" value="1"/>
</dbReference>
<dbReference type="Gene3D" id="3.40.630.30">
    <property type="match status" value="1"/>
</dbReference>
<dbReference type="SUPFAM" id="SSF55729">
    <property type="entry name" value="Acyl-CoA N-acyltransferases (Nat)"/>
    <property type="match status" value="1"/>
</dbReference>
<dbReference type="AlphaFoldDB" id="A0A1S3H8M3"/>
<dbReference type="GeneID" id="106153159"/>
<evidence type="ECO:0000259" key="3">
    <source>
        <dbReference type="PROSITE" id="PS51186"/>
    </source>
</evidence>
<dbReference type="OrthoDB" id="41532at2759"/>
<reference evidence="5" key="1">
    <citation type="submission" date="2025-08" db="UniProtKB">
        <authorList>
            <consortium name="RefSeq"/>
        </authorList>
    </citation>
    <scope>IDENTIFICATION</scope>
    <source>
        <tissue evidence="5">Gonads</tissue>
    </source>
</reference>
<dbReference type="GO" id="GO:0008080">
    <property type="term" value="F:N-acetyltransferase activity"/>
    <property type="evidence" value="ECO:0007669"/>
    <property type="project" value="InterPro"/>
</dbReference>
<dbReference type="Proteomes" id="UP000085678">
    <property type="component" value="Unplaced"/>
</dbReference>
<accession>A0A1S3H8M3</accession>
<dbReference type="InParanoid" id="A0A1S3H8M3"/>
<gene>
    <name evidence="5" type="primary">LOC106153159</name>
</gene>
<keyword evidence="4" id="KW-1185">Reference proteome</keyword>
<dbReference type="RefSeq" id="XP_013382435.1">
    <property type="nucleotide sequence ID" value="XM_013526981.2"/>
</dbReference>
<dbReference type="STRING" id="7574.A0A1S3H8M3"/>
<dbReference type="InterPro" id="IPR050769">
    <property type="entry name" value="NAT_camello-type"/>
</dbReference>
<evidence type="ECO:0000313" key="4">
    <source>
        <dbReference type="Proteomes" id="UP000085678"/>
    </source>
</evidence>
<keyword evidence="2" id="KW-0472">Membrane</keyword>
<dbReference type="PANTHER" id="PTHR13947:SF37">
    <property type="entry name" value="LD18367P"/>
    <property type="match status" value="1"/>
</dbReference>
<evidence type="ECO:0000256" key="2">
    <source>
        <dbReference type="SAM" id="Phobius"/>
    </source>
</evidence>
<dbReference type="PANTHER" id="PTHR13947">
    <property type="entry name" value="GNAT FAMILY N-ACETYLTRANSFERASE"/>
    <property type="match status" value="1"/>
</dbReference>
<evidence type="ECO:0000256" key="1">
    <source>
        <dbReference type="ARBA" id="ARBA00022679"/>
    </source>
</evidence>
<evidence type="ECO:0000313" key="5">
    <source>
        <dbReference type="RefSeq" id="XP_013382435.1"/>
    </source>
</evidence>
<sequence length="240" mass="27332">MPPAIDRSKVIIRPISSSKTEQRWVWEMVIRNLTNCVIPGLVKRTLAQLPAAAIAAPVLAFLWYVTGNAIFSVLATVIFWVVISVANCYMGIWGWEACFQEEKANLYEYYNRPKSRFWVAENAGRILGSVAIDRKTDDVAELKRMVLEPDCRGSGIASDLVKTAVEFCKESGYKELFLSTSEFQLSARALYAKCGFKETDIIRNPSDFYLTTLYVHIFRMTLTEEKIKPFAHVISWHKTN</sequence>
<proteinExistence type="predicted"/>
<keyword evidence="2" id="KW-1133">Transmembrane helix</keyword>
<organism evidence="4 5">
    <name type="scientific">Lingula anatina</name>
    <name type="common">Brachiopod</name>
    <name type="synonym">Lingula unguis</name>
    <dbReference type="NCBI Taxonomy" id="7574"/>
    <lineage>
        <taxon>Eukaryota</taxon>
        <taxon>Metazoa</taxon>
        <taxon>Spiralia</taxon>
        <taxon>Lophotrochozoa</taxon>
        <taxon>Brachiopoda</taxon>
        <taxon>Linguliformea</taxon>
        <taxon>Lingulata</taxon>
        <taxon>Lingulida</taxon>
        <taxon>Linguloidea</taxon>
        <taxon>Lingulidae</taxon>
        <taxon>Lingula</taxon>
    </lineage>
</organism>
<keyword evidence="1" id="KW-0808">Transferase</keyword>
<protein>
    <submittedName>
        <fullName evidence="5">Probable N-acetyltransferase CML2</fullName>
    </submittedName>
</protein>
<keyword evidence="2" id="KW-0812">Transmembrane</keyword>
<dbReference type="InterPro" id="IPR000182">
    <property type="entry name" value="GNAT_dom"/>
</dbReference>
<feature type="transmembrane region" description="Helical" evidence="2">
    <location>
        <begin position="70"/>
        <end position="93"/>
    </location>
</feature>
<dbReference type="PROSITE" id="PS51186">
    <property type="entry name" value="GNAT"/>
    <property type="match status" value="1"/>
</dbReference>
<dbReference type="InterPro" id="IPR016181">
    <property type="entry name" value="Acyl_CoA_acyltransferase"/>
</dbReference>